<feature type="transmembrane region" description="Helical" evidence="13">
    <location>
        <begin position="182"/>
        <end position="203"/>
    </location>
</feature>
<feature type="transmembrane region" description="Helical" evidence="13">
    <location>
        <begin position="132"/>
        <end position="151"/>
    </location>
</feature>
<evidence type="ECO:0000256" key="11">
    <source>
        <dbReference type="ARBA" id="ARBA00023136"/>
    </source>
</evidence>
<comment type="similarity">
    <text evidence="2">Belongs to the TrkH potassium transport family.</text>
</comment>
<feature type="binding site" evidence="12">
    <location>
        <position position="110"/>
    </location>
    <ligand>
        <name>K(+)</name>
        <dbReference type="ChEBI" id="CHEBI:29103"/>
    </ligand>
</feature>
<feature type="transmembrane region" description="Helical" evidence="13">
    <location>
        <begin position="460"/>
        <end position="478"/>
    </location>
</feature>
<evidence type="ECO:0000313" key="16">
    <source>
        <dbReference type="EMBL" id="RGW55969.1"/>
    </source>
</evidence>
<evidence type="ECO:0000256" key="6">
    <source>
        <dbReference type="ARBA" id="ARBA00022538"/>
    </source>
</evidence>
<sequence>MNGKMVRYILGRMLGVEALLLLLPAFVGILYGEEKEALTFVIPAVILTCIFVIAGRKRPEGQVIYGKEGMVVVASAWITWSLFGALPFTLSGSIPNFVDAFFETVSGFTTTGSSILRDVEALPQCMLFWRSFTHWIGGMGVLVFVLMLTNLDKKNSMYLMRAEVPGPEKDKLVPKTKTTARILYGIYFGLTMILVILLMFGGMNLFDSLIHAFGSAGTGGFSNYADSVGHFDSAYIDYVISIFMILFGINFNLYYFMLLGDFKAFWKNEELRVYLGIVATATILITLNTNQMYGSIMKAFRYALFQVSTIITTTGYATTDFNLWPTFSQCIVVLLMIIGACASSTGGGIKVSRLMIVFKGVKREIKQLVHPKSVNLIRINRKKISDETLRGVYVYLMAYALLAIVSVLIISLDNQDFTTTFTSVMATLNNIGPGLSAVGPTGNFADFSILSKIVFCIDMLAGRLEIFPFLTFLTMFAWKRKF</sequence>
<feature type="transmembrane region" description="Helical" evidence="13">
    <location>
        <begin position="238"/>
        <end position="259"/>
    </location>
</feature>
<keyword evidence="6" id="KW-0633">Potassium transport</keyword>
<evidence type="ECO:0000256" key="10">
    <source>
        <dbReference type="ARBA" id="ARBA00023065"/>
    </source>
</evidence>
<evidence type="ECO:0000256" key="7">
    <source>
        <dbReference type="ARBA" id="ARBA00022692"/>
    </source>
</evidence>
<dbReference type="Proteomes" id="UP000285981">
    <property type="component" value="Unassembled WGS sequence"/>
</dbReference>
<dbReference type="EMBL" id="QRVU01000004">
    <property type="protein sequence ID" value="RGS73418.1"/>
    <property type="molecule type" value="Genomic_DNA"/>
</dbReference>
<dbReference type="GO" id="GO:0015379">
    <property type="term" value="F:potassium:chloride symporter activity"/>
    <property type="evidence" value="ECO:0007669"/>
    <property type="project" value="InterPro"/>
</dbReference>
<keyword evidence="9 13" id="KW-1133">Transmembrane helix</keyword>
<feature type="transmembrane region" description="Helical" evidence="13">
    <location>
        <begin position="392"/>
        <end position="412"/>
    </location>
</feature>
<keyword evidence="7 13" id="KW-0812">Transmembrane</keyword>
<evidence type="ECO:0000256" key="2">
    <source>
        <dbReference type="ARBA" id="ARBA00009137"/>
    </source>
</evidence>
<evidence type="ECO:0000256" key="1">
    <source>
        <dbReference type="ARBA" id="ARBA00004429"/>
    </source>
</evidence>
<dbReference type="Pfam" id="PF02386">
    <property type="entry name" value="TrkH"/>
    <property type="match status" value="1"/>
</dbReference>
<keyword evidence="3" id="KW-0813">Transport</keyword>
<evidence type="ECO:0000256" key="13">
    <source>
        <dbReference type="SAM" id="Phobius"/>
    </source>
</evidence>
<keyword evidence="12" id="KW-0479">Metal-binding</keyword>
<protein>
    <submittedName>
        <fullName evidence="16">TrkH family potassium uptake protein</fullName>
    </submittedName>
</protein>
<evidence type="ECO:0000256" key="5">
    <source>
        <dbReference type="ARBA" id="ARBA00022519"/>
    </source>
</evidence>
<evidence type="ECO:0000313" key="18">
    <source>
        <dbReference type="Proteomes" id="UP000283630"/>
    </source>
</evidence>
<dbReference type="RefSeq" id="WP_118145272.1">
    <property type="nucleotide sequence ID" value="NZ_QRWH01000001.1"/>
</dbReference>
<feature type="transmembrane region" description="Helical" evidence="13">
    <location>
        <begin position="271"/>
        <end position="287"/>
    </location>
</feature>
<feature type="binding site" evidence="12">
    <location>
        <position position="313"/>
    </location>
    <ligand>
        <name>K(+)</name>
        <dbReference type="ChEBI" id="CHEBI:29103"/>
    </ligand>
</feature>
<keyword evidence="4" id="KW-1003">Cell membrane</keyword>
<keyword evidence="8 12" id="KW-0630">Potassium</keyword>
<evidence type="ECO:0000256" key="3">
    <source>
        <dbReference type="ARBA" id="ARBA00022448"/>
    </source>
</evidence>
<gene>
    <name evidence="16" type="ORF">DWV67_00700</name>
    <name evidence="15" type="ORF">DWX53_01540</name>
    <name evidence="14" type="ORF">DWX78_01465</name>
</gene>
<feature type="transmembrane region" description="Helical" evidence="13">
    <location>
        <begin position="12"/>
        <end position="31"/>
    </location>
</feature>
<dbReference type="EMBL" id="QSAJ01000001">
    <property type="protein sequence ID" value="RGW55969.1"/>
    <property type="molecule type" value="Genomic_DNA"/>
</dbReference>
<dbReference type="GO" id="GO:0046872">
    <property type="term" value="F:metal ion binding"/>
    <property type="evidence" value="ECO:0007669"/>
    <property type="project" value="UniProtKB-KW"/>
</dbReference>
<evidence type="ECO:0000256" key="8">
    <source>
        <dbReference type="ARBA" id="ARBA00022958"/>
    </source>
</evidence>
<evidence type="ECO:0000313" key="17">
    <source>
        <dbReference type="Proteomes" id="UP000266376"/>
    </source>
</evidence>
<dbReference type="InterPro" id="IPR004772">
    <property type="entry name" value="TrkH"/>
</dbReference>
<feature type="binding site" evidence="12">
    <location>
        <position position="111"/>
    </location>
    <ligand>
        <name>K(+)</name>
        <dbReference type="ChEBI" id="CHEBI:29103"/>
    </ligand>
</feature>
<feature type="transmembrane region" description="Helical" evidence="13">
    <location>
        <begin position="68"/>
        <end position="90"/>
    </location>
</feature>
<evidence type="ECO:0000313" key="19">
    <source>
        <dbReference type="Proteomes" id="UP000285981"/>
    </source>
</evidence>
<dbReference type="EMBL" id="QRWH01000001">
    <property type="protein sequence ID" value="RGT12263.1"/>
    <property type="molecule type" value="Genomic_DNA"/>
</dbReference>
<dbReference type="GO" id="GO:0005886">
    <property type="term" value="C:plasma membrane"/>
    <property type="evidence" value="ECO:0007669"/>
    <property type="project" value="UniProtKB-SubCell"/>
</dbReference>
<keyword evidence="11 13" id="KW-0472">Membrane</keyword>
<keyword evidence="5" id="KW-0997">Cell inner membrane</keyword>
<evidence type="ECO:0000256" key="4">
    <source>
        <dbReference type="ARBA" id="ARBA00022475"/>
    </source>
</evidence>
<keyword evidence="10" id="KW-0406">Ion transport</keyword>
<feature type="transmembrane region" description="Helical" evidence="13">
    <location>
        <begin position="323"/>
        <end position="349"/>
    </location>
</feature>
<feature type="binding site" evidence="12">
    <location>
        <position position="314"/>
    </location>
    <ligand>
        <name>K(+)</name>
        <dbReference type="ChEBI" id="CHEBI:29103"/>
    </ligand>
</feature>
<evidence type="ECO:0000313" key="15">
    <source>
        <dbReference type="EMBL" id="RGT12263.1"/>
    </source>
</evidence>
<organism evidence="16 17">
    <name type="scientific">Dorea formicigenerans</name>
    <dbReference type="NCBI Taxonomy" id="39486"/>
    <lineage>
        <taxon>Bacteria</taxon>
        <taxon>Bacillati</taxon>
        <taxon>Bacillota</taxon>
        <taxon>Clostridia</taxon>
        <taxon>Lachnospirales</taxon>
        <taxon>Lachnospiraceae</taxon>
        <taxon>Dorea</taxon>
    </lineage>
</organism>
<proteinExistence type="inferred from homology"/>
<dbReference type="Proteomes" id="UP000266376">
    <property type="component" value="Unassembled WGS sequence"/>
</dbReference>
<dbReference type="PANTHER" id="PTHR32024">
    <property type="entry name" value="TRK SYSTEM POTASSIUM UPTAKE PROTEIN TRKG-RELATED"/>
    <property type="match status" value="1"/>
</dbReference>
<evidence type="ECO:0000256" key="12">
    <source>
        <dbReference type="PIRSR" id="PIRSR006247-1"/>
    </source>
</evidence>
<dbReference type="AlphaFoldDB" id="A0A395XW38"/>
<comment type="caution">
    <text evidence="16">The sequence shown here is derived from an EMBL/GenBank/DDBJ whole genome shotgun (WGS) entry which is preliminary data.</text>
</comment>
<reference evidence="17 18" key="1">
    <citation type="submission" date="2018-08" db="EMBL/GenBank/DDBJ databases">
        <title>A genome reference for cultivated species of the human gut microbiota.</title>
        <authorList>
            <person name="Zou Y."/>
            <person name="Xue W."/>
            <person name="Luo G."/>
        </authorList>
    </citation>
    <scope>NUCLEOTIDE SEQUENCE [LARGE SCALE GENOMIC DNA]</scope>
    <source>
        <strain evidence="16 17">AF12-11</strain>
        <strain evidence="15 18">AF19-4AC</strain>
        <strain evidence="14 19">AF21-25</strain>
    </source>
</reference>
<feature type="transmembrane region" description="Helical" evidence="13">
    <location>
        <begin position="37"/>
        <end position="56"/>
    </location>
</feature>
<dbReference type="Proteomes" id="UP000283630">
    <property type="component" value="Unassembled WGS sequence"/>
</dbReference>
<feature type="binding site" evidence="12">
    <location>
        <position position="430"/>
    </location>
    <ligand>
        <name>K(+)</name>
        <dbReference type="ChEBI" id="CHEBI:29103"/>
    </ligand>
</feature>
<dbReference type="PANTHER" id="PTHR32024:SF2">
    <property type="entry name" value="TRK SYSTEM POTASSIUM UPTAKE PROTEIN TRKG-RELATED"/>
    <property type="match status" value="1"/>
</dbReference>
<dbReference type="PIRSF" id="PIRSF006247">
    <property type="entry name" value="TrkH"/>
    <property type="match status" value="1"/>
</dbReference>
<feature type="binding site" evidence="12">
    <location>
        <position position="219"/>
    </location>
    <ligand>
        <name>K(+)</name>
        <dbReference type="ChEBI" id="CHEBI:29103"/>
    </ligand>
</feature>
<name>A0A395XW38_9FIRM</name>
<evidence type="ECO:0000313" key="14">
    <source>
        <dbReference type="EMBL" id="RGS73418.1"/>
    </source>
</evidence>
<dbReference type="InterPro" id="IPR003445">
    <property type="entry name" value="Cat_transpt"/>
</dbReference>
<evidence type="ECO:0000256" key="9">
    <source>
        <dbReference type="ARBA" id="ARBA00022989"/>
    </source>
</evidence>
<accession>A0A395XW38</accession>
<comment type="subcellular location">
    <subcellularLocation>
        <location evidence="1">Cell inner membrane</location>
        <topology evidence="1">Multi-pass membrane protein</topology>
    </subcellularLocation>
</comment>